<dbReference type="FunFam" id="3.30.40.10:FF:000150">
    <property type="entry name" value="Inactive histone-lysine N-methyltransferase 2E"/>
    <property type="match status" value="1"/>
</dbReference>
<dbReference type="CDD" id="cd10529">
    <property type="entry name" value="SET_SETD5-like"/>
    <property type="match status" value="1"/>
</dbReference>
<dbReference type="Gene3D" id="3.30.40.10">
    <property type="entry name" value="Zinc/RING finger domain, C3HC4 (zinc finger)"/>
    <property type="match status" value="1"/>
</dbReference>
<dbReference type="PROSITE" id="PS50280">
    <property type="entry name" value="SET"/>
    <property type="match status" value="1"/>
</dbReference>
<feature type="compositionally biased region" description="Acidic residues" evidence="5">
    <location>
        <begin position="976"/>
        <end position="986"/>
    </location>
</feature>
<dbReference type="PANTHER" id="PTHR46462">
    <property type="entry name" value="UPSET, ISOFORM A"/>
    <property type="match status" value="1"/>
</dbReference>
<feature type="region of interest" description="Disordered" evidence="5">
    <location>
        <begin position="289"/>
        <end position="331"/>
    </location>
</feature>
<dbReference type="GO" id="GO:0008757">
    <property type="term" value="F:S-adenosylmethionine-dependent methyltransferase activity"/>
    <property type="evidence" value="ECO:0007669"/>
    <property type="project" value="UniProtKB-ARBA"/>
</dbReference>
<reference evidence="7" key="1">
    <citation type="journal article" date="2017" name="Parasit. Vectors">
        <title>Sialotranscriptomics of Rhipicephalus zambeziensis reveals intricate expression profiles of secretory proteins and suggests tight temporal transcriptional regulation during blood-feeding.</title>
        <authorList>
            <person name="de Castro M.H."/>
            <person name="de Klerk D."/>
            <person name="Pienaar R."/>
            <person name="Rees D.J.G."/>
            <person name="Mans B.J."/>
        </authorList>
    </citation>
    <scope>NUCLEOTIDE SEQUENCE</scope>
    <source>
        <tissue evidence="7">Salivary glands</tissue>
    </source>
</reference>
<feature type="compositionally biased region" description="Low complexity" evidence="5">
    <location>
        <begin position="767"/>
        <end position="776"/>
    </location>
</feature>
<feature type="compositionally biased region" description="Basic and acidic residues" evidence="5">
    <location>
        <begin position="656"/>
        <end position="670"/>
    </location>
</feature>
<evidence type="ECO:0000256" key="3">
    <source>
        <dbReference type="ARBA" id="ARBA00022833"/>
    </source>
</evidence>
<dbReference type="GO" id="GO:0032259">
    <property type="term" value="P:methylation"/>
    <property type="evidence" value="ECO:0007669"/>
    <property type="project" value="UniProtKB-KW"/>
</dbReference>
<keyword evidence="7" id="KW-0808">Transferase</keyword>
<evidence type="ECO:0000256" key="4">
    <source>
        <dbReference type="ARBA" id="ARBA00022853"/>
    </source>
</evidence>
<dbReference type="GO" id="GO:0006325">
    <property type="term" value="P:chromatin organization"/>
    <property type="evidence" value="ECO:0007669"/>
    <property type="project" value="UniProtKB-KW"/>
</dbReference>
<keyword evidence="7" id="KW-0489">Methyltransferase</keyword>
<keyword evidence="1" id="KW-0479">Metal-binding</keyword>
<evidence type="ECO:0000256" key="1">
    <source>
        <dbReference type="ARBA" id="ARBA00022723"/>
    </source>
</evidence>
<dbReference type="GO" id="GO:0006355">
    <property type="term" value="P:regulation of DNA-templated transcription"/>
    <property type="evidence" value="ECO:0007669"/>
    <property type="project" value="TreeGrafter"/>
</dbReference>
<dbReference type="SMART" id="SM00249">
    <property type="entry name" value="PHD"/>
    <property type="match status" value="1"/>
</dbReference>
<feature type="region of interest" description="Disordered" evidence="5">
    <location>
        <begin position="515"/>
        <end position="815"/>
    </location>
</feature>
<feature type="compositionally biased region" description="Basic residues" evidence="5">
    <location>
        <begin position="246"/>
        <end position="256"/>
    </location>
</feature>
<dbReference type="GO" id="GO:0008276">
    <property type="term" value="F:protein methyltransferase activity"/>
    <property type="evidence" value="ECO:0007669"/>
    <property type="project" value="UniProtKB-ARBA"/>
</dbReference>
<dbReference type="CDD" id="cd15550">
    <property type="entry name" value="PHD_MLL5"/>
    <property type="match status" value="1"/>
</dbReference>
<dbReference type="InterPro" id="IPR011011">
    <property type="entry name" value="Znf_FYVE_PHD"/>
</dbReference>
<dbReference type="InterPro" id="IPR001214">
    <property type="entry name" value="SET_dom"/>
</dbReference>
<feature type="region of interest" description="Disordered" evidence="5">
    <location>
        <begin position="929"/>
        <end position="1168"/>
    </location>
</feature>
<feature type="compositionally biased region" description="Pro residues" evidence="5">
    <location>
        <begin position="1022"/>
        <end position="1033"/>
    </location>
</feature>
<feature type="compositionally biased region" description="Acidic residues" evidence="5">
    <location>
        <begin position="859"/>
        <end position="869"/>
    </location>
</feature>
<accession>A0A224YY92</accession>
<feature type="compositionally biased region" description="Low complexity" evidence="5">
    <location>
        <begin position="693"/>
        <end position="705"/>
    </location>
</feature>
<evidence type="ECO:0000259" key="6">
    <source>
        <dbReference type="PROSITE" id="PS50280"/>
    </source>
</evidence>
<dbReference type="GO" id="GO:0008170">
    <property type="term" value="F:N-methyltransferase activity"/>
    <property type="evidence" value="ECO:0007669"/>
    <property type="project" value="UniProtKB-ARBA"/>
</dbReference>
<feature type="compositionally biased region" description="Low complexity" evidence="5">
    <location>
        <begin position="720"/>
        <end position="734"/>
    </location>
</feature>
<dbReference type="Pfam" id="PF00856">
    <property type="entry name" value="SET"/>
    <property type="match status" value="1"/>
</dbReference>
<dbReference type="PROSITE" id="PS01359">
    <property type="entry name" value="ZF_PHD_1"/>
    <property type="match status" value="1"/>
</dbReference>
<dbReference type="InterPro" id="IPR001965">
    <property type="entry name" value="Znf_PHD"/>
</dbReference>
<feature type="compositionally biased region" description="Basic residues" evidence="5">
    <location>
        <begin position="706"/>
        <end position="719"/>
    </location>
</feature>
<feature type="compositionally biased region" description="Basic and acidic residues" evidence="5">
    <location>
        <begin position="1117"/>
        <end position="1145"/>
    </location>
</feature>
<evidence type="ECO:0000256" key="5">
    <source>
        <dbReference type="SAM" id="MobiDB-lite"/>
    </source>
</evidence>
<feature type="compositionally biased region" description="Basic and acidic residues" evidence="5">
    <location>
        <begin position="618"/>
        <end position="649"/>
    </location>
</feature>
<dbReference type="InterPro" id="IPR013083">
    <property type="entry name" value="Znf_RING/FYVE/PHD"/>
</dbReference>
<feature type="compositionally biased region" description="Basic and acidic residues" evidence="5">
    <location>
        <begin position="539"/>
        <end position="552"/>
    </location>
</feature>
<dbReference type="Pfam" id="PF20826">
    <property type="entry name" value="PHD_5"/>
    <property type="match status" value="1"/>
</dbReference>
<feature type="region of interest" description="Disordered" evidence="5">
    <location>
        <begin position="246"/>
        <end position="275"/>
    </location>
</feature>
<dbReference type="GO" id="GO:0008270">
    <property type="term" value="F:zinc ion binding"/>
    <property type="evidence" value="ECO:0007669"/>
    <property type="project" value="UniProtKB-KW"/>
</dbReference>
<keyword evidence="3" id="KW-0862">Zinc</keyword>
<feature type="region of interest" description="Disordered" evidence="5">
    <location>
        <begin position="859"/>
        <end position="893"/>
    </location>
</feature>
<sequence length="1214" mass="132037">MAAAAEELGSMSLALTQPRYPGDFLLASVEGGPAAMGAEEEASSVEPVASPPPPARSRNSHHNCFGLPYQDHNYGAPPPATPPQSPPPLPPPPPPPPLPPSPPVPPSPAQTRFNGTSPGLLVEVGSPPPLLVNGVVACDRKEECNAPSEESVTRCICGFNQDDEYMICCDQCLVWQHVDCMGLDRSHIPETYLCERCCPRRVDRQRARSLQTRKKHQMARLLSRLESTSEDVDAAKNVECSTAVKRGSRVVRRKRQRSESSPEALPPAVHKKAMKEKIERKRVKLKGMVKRAGRRLAPSAEEEEAAVGDPWRGGSGGSEGPPSYEQASANQYSPEVQLLASSLQTKSGVEKEELLQVLAQDGWEGAWQLDECVPRGRQGRHRLLTTRAVSAEQPLLEVRGKFLSASQFRLQNPVFQKRLYPCVLFYKGWAGDEDGVCVDARIYGNEARFVRRSCRPTARVVHTLQGGLLRLYLVAERDLAPAEEITIPFDFDYRHCIHRVTCACGQDDCRLHQRKTGTATSPMERKRRGRRSSSSQVETEVKEEVAAVHEEDVTSSGPSLDDRPPPPTVTDASSNEHQEGSPPLASPDSAGHGVSAAGDDVDGELPNSGHSNRRRKMTREERKIDAIMRAFEKMERTEKRRQLALERLQHRGGRPSTDEGRPEVDERSNEETPALETDPASLLPEDTERSRSLRVVSRKSSSSSSSKRRRSTQSRRTRTRSNSGGPELLLAAAATVGGLECPEGVSFPPPASSPEEEEPSPPPPTELSPQPGSSPQGQPPPLPKSKRFLMQGWLHEKRHEGAGPSSGDGPPVYVRCTRDTGSAGISAAHLRRHSGSAGSACNAAGSAKKRWLRQAMFETSEDVPDEGEGVELPVSPMLEDSISPPPADLVTPLKKRRLMRNSLDSVGGLSPATGEAAATLLSFQTPLLLHHHYQPEEEEPQPQPLQQQEEFQESSQPVLQEAVGSSPLVDDPPTPLDDEGSVDWEEGPSPPAALGPRLLPPLTSGQPSPLELAGRTLEGRPPSAPRLPEPLPGPHDEDEAPKQSVQVEPEVRPSWGTEASDSSSSSPSVRGGKRKVSLSEYRQRMRDTARPPAAAVPPTTVPDTPVKHSSLGQPHDVPADARAVDDDDSWPQRERLSQRLRREFGLLDDDSDTERGTTASGPEDALLPLAPPHMYGGYLPPPLQVLPFGTPLQTLDSAPASVPASHRPGYFPHN</sequence>
<feature type="compositionally biased region" description="Low complexity" evidence="5">
    <location>
        <begin position="1090"/>
        <end position="1104"/>
    </location>
</feature>
<dbReference type="Gene3D" id="2.170.270.10">
    <property type="entry name" value="SET domain"/>
    <property type="match status" value="1"/>
</dbReference>
<dbReference type="InterPro" id="IPR046341">
    <property type="entry name" value="SET_dom_sf"/>
</dbReference>
<dbReference type="SMART" id="SM00317">
    <property type="entry name" value="SET"/>
    <property type="match status" value="1"/>
</dbReference>
<organism evidence="7">
    <name type="scientific">Rhipicephalus zambeziensis</name>
    <dbReference type="NCBI Taxonomy" id="60191"/>
    <lineage>
        <taxon>Eukaryota</taxon>
        <taxon>Metazoa</taxon>
        <taxon>Ecdysozoa</taxon>
        <taxon>Arthropoda</taxon>
        <taxon>Chelicerata</taxon>
        <taxon>Arachnida</taxon>
        <taxon>Acari</taxon>
        <taxon>Parasitiformes</taxon>
        <taxon>Ixodida</taxon>
        <taxon>Ixodoidea</taxon>
        <taxon>Ixodidae</taxon>
        <taxon>Rhipicephalinae</taxon>
        <taxon>Rhipicephalus</taxon>
        <taxon>Rhipicephalus</taxon>
    </lineage>
</organism>
<feature type="compositionally biased region" description="Pro residues" evidence="5">
    <location>
        <begin position="76"/>
        <end position="108"/>
    </location>
</feature>
<dbReference type="PANTHER" id="PTHR46462:SF3">
    <property type="entry name" value="UPSET, ISOFORM A"/>
    <property type="match status" value="1"/>
</dbReference>
<feature type="region of interest" description="Disordered" evidence="5">
    <location>
        <begin position="1"/>
        <end position="118"/>
    </location>
</feature>
<feature type="domain" description="SET" evidence="6">
    <location>
        <begin position="276"/>
        <end position="490"/>
    </location>
</feature>
<evidence type="ECO:0000256" key="2">
    <source>
        <dbReference type="ARBA" id="ARBA00022771"/>
    </source>
</evidence>
<dbReference type="InterPro" id="IPR019786">
    <property type="entry name" value="Zinc_finger_PHD-type_CS"/>
</dbReference>
<protein>
    <submittedName>
        <fullName evidence="7">Histone-lysine N-methyltransferase MLL5</fullName>
    </submittedName>
</protein>
<feature type="compositionally biased region" description="Low complexity" evidence="5">
    <location>
        <begin position="944"/>
        <end position="957"/>
    </location>
</feature>
<keyword evidence="2" id="KW-0863">Zinc-finger</keyword>
<dbReference type="GO" id="GO:0070210">
    <property type="term" value="C:Rpd3L-Expanded complex"/>
    <property type="evidence" value="ECO:0007669"/>
    <property type="project" value="TreeGrafter"/>
</dbReference>
<evidence type="ECO:0000313" key="7">
    <source>
        <dbReference type="EMBL" id="MAA19581.1"/>
    </source>
</evidence>
<dbReference type="GO" id="GO:0034967">
    <property type="term" value="C:Set3 complex"/>
    <property type="evidence" value="ECO:0007669"/>
    <property type="project" value="TreeGrafter"/>
</dbReference>
<dbReference type="EMBL" id="GFPF01008435">
    <property type="protein sequence ID" value="MAA19581.1"/>
    <property type="molecule type" value="Transcribed_RNA"/>
</dbReference>
<dbReference type="SUPFAM" id="SSF82199">
    <property type="entry name" value="SET domain"/>
    <property type="match status" value="1"/>
</dbReference>
<name>A0A224YY92_9ACAR</name>
<keyword evidence="4" id="KW-0156">Chromatin regulator</keyword>
<dbReference type="SUPFAM" id="SSF57903">
    <property type="entry name" value="FYVE/PHD zinc finger"/>
    <property type="match status" value="1"/>
</dbReference>
<dbReference type="AlphaFoldDB" id="A0A224YY92"/>
<proteinExistence type="predicted"/>